<comment type="caution">
    <text evidence="3">The sequence shown here is derived from an EMBL/GenBank/DDBJ whole genome shotgun (WGS) entry which is preliminary data.</text>
</comment>
<evidence type="ECO:0000259" key="2">
    <source>
        <dbReference type="Pfam" id="PF22150"/>
    </source>
</evidence>
<keyword evidence="1" id="KW-1133">Transmembrane helix</keyword>
<dbReference type="Proteomes" id="UP000634919">
    <property type="component" value="Unassembled WGS sequence"/>
</dbReference>
<dbReference type="InterPro" id="IPR013362">
    <property type="entry name" value="Pilus_4_PilV"/>
</dbReference>
<name>A0ABR8SAZ3_9BURK</name>
<dbReference type="NCBIfam" id="TIGR02523">
    <property type="entry name" value="type_IV_pilV"/>
    <property type="match status" value="1"/>
</dbReference>
<dbReference type="Pfam" id="PF07963">
    <property type="entry name" value="N_methyl"/>
    <property type="match status" value="1"/>
</dbReference>
<keyword evidence="1" id="KW-0812">Transmembrane</keyword>
<dbReference type="InterPro" id="IPR054402">
    <property type="entry name" value="Tt1218-like_dom"/>
</dbReference>
<gene>
    <name evidence="3" type="primary">pilV</name>
    <name evidence="3" type="ORF">H9646_08980</name>
</gene>
<sequence length="209" mass="22937">MKKTTLPPVQRGFALLESLIAIVVMALGILGILGLQMRTLTNTQTSLYRAQAIRLTEDLNERLMANPNAFLSANDYLTGWENTPTSQIDCNTTACGHTELAGFDIEQWKAQVRNTLPNGDASVFYTEDEVLADNRRQLGVMISWRENESIDKESEDADGYLNPLNASTGSGKAMSCPVNQTCHLQFIPVVARCAPYFAGTNVQIFCPGS</sequence>
<organism evidence="3 4">
    <name type="scientific">Comamonas avium</name>
    <dbReference type="NCBI Taxonomy" id="2762231"/>
    <lineage>
        <taxon>Bacteria</taxon>
        <taxon>Pseudomonadati</taxon>
        <taxon>Pseudomonadota</taxon>
        <taxon>Betaproteobacteria</taxon>
        <taxon>Burkholderiales</taxon>
        <taxon>Comamonadaceae</taxon>
        <taxon>Comamonas</taxon>
    </lineage>
</organism>
<reference evidence="3 4" key="1">
    <citation type="submission" date="2020-08" db="EMBL/GenBank/DDBJ databases">
        <title>A Genomic Blueprint of the Chicken Gut Microbiome.</title>
        <authorList>
            <person name="Gilroy R."/>
            <person name="Ravi A."/>
            <person name="Getino M."/>
            <person name="Pursley I."/>
            <person name="Horton D.L."/>
            <person name="Alikhan N.-F."/>
            <person name="Baker D."/>
            <person name="Gharbi K."/>
            <person name="Hall N."/>
            <person name="Watson M."/>
            <person name="Adriaenssens E.M."/>
            <person name="Foster-Nyarko E."/>
            <person name="Jarju S."/>
            <person name="Secka A."/>
            <person name="Antonio M."/>
            <person name="Oren A."/>
            <person name="Chaudhuri R."/>
            <person name="La Ragione R.M."/>
            <person name="Hildebrand F."/>
            <person name="Pallen M.J."/>
        </authorList>
    </citation>
    <scope>NUCLEOTIDE SEQUENCE [LARGE SCALE GENOMIC DNA]</scope>
    <source>
        <strain evidence="3 4">Sa2CVA6</strain>
    </source>
</reference>
<evidence type="ECO:0000256" key="1">
    <source>
        <dbReference type="SAM" id="Phobius"/>
    </source>
</evidence>
<dbReference type="NCBIfam" id="TIGR02532">
    <property type="entry name" value="IV_pilin_GFxxxE"/>
    <property type="match status" value="1"/>
</dbReference>
<evidence type="ECO:0000313" key="4">
    <source>
        <dbReference type="Proteomes" id="UP000634919"/>
    </source>
</evidence>
<dbReference type="InterPro" id="IPR012902">
    <property type="entry name" value="N_methyl_site"/>
</dbReference>
<feature type="domain" description="Type IV pilin Tt1218-like" evidence="2">
    <location>
        <begin position="35"/>
        <end position="105"/>
    </location>
</feature>
<keyword evidence="4" id="KW-1185">Reference proteome</keyword>
<proteinExistence type="predicted"/>
<dbReference type="EMBL" id="JACSQK010000004">
    <property type="protein sequence ID" value="MBD7960620.1"/>
    <property type="molecule type" value="Genomic_DNA"/>
</dbReference>
<keyword evidence="1" id="KW-0472">Membrane</keyword>
<feature type="transmembrane region" description="Helical" evidence="1">
    <location>
        <begin position="12"/>
        <end position="35"/>
    </location>
</feature>
<dbReference type="RefSeq" id="WP_191723026.1">
    <property type="nucleotide sequence ID" value="NZ_JACSQK010000004.1"/>
</dbReference>
<evidence type="ECO:0000313" key="3">
    <source>
        <dbReference type="EMBL" id="MBD7960620.1"/>
    </source>
</evidence>
<protein>
    <submittedName>
        <fullName evidence="3">Type IV pilus modification protein PilV</fullName>
    </submittedName>
</protein>
<accession>A0ABR8SAZ3</accession>
<dbReference type="Pfam" id="PF22150">
    <property type="entry name" value="Tt1218-like"/>
    <property type="match status" value="1"/>
</dbReference>